<evidence type="ECO:0000313" key="16">
    <source>
        <dbReference type="Proteomes" id="UP000654482"/>
    </source>
</evidence>
<dbReference type="SMART" id="SM00388">
    <property type="entry name" value="HisKA"/>
    <property type="match status" value="1"/>
</dbReference>
<keyword evidence="7" id="KW-0547">Nucleotide-binding</keyword>
<keyword evidence="8" id="KW-0418">Kinase</keyword>
<dbReference type="Proteomes" id="UP000654482">
    <property type="component" value="Unassembled WGS sequence"/>
</dbReference>
<dbReference type="EMBL" id="JADEWZ010000038">
    <property type="protein sequence ID" value="MBE9118132.1"/>
    <property type="molecule type" value="Genomic_DNA"/>
</dbReference>
<evidence type="ECO:0000256" key="8">
    <source>
        <dbReference type="ARBA" id="ARBA00022777"/>
    </source>
</evidence>
<dbReference type="Pfam" id="PF00512">
    <property type="entry name" value="HisKA"/>
    <property type="match status" value="1"/>
</dbReference>
<dbReference type="PANTHER" id="PTHR43711:SF31">
    <property type="entry name" value="HISTIDINE KINASE"/>
    <property type="match status" value="1"/>
</dbReference>
<dbReference type="SUPFAM" id="SSF47384">
    <property type="entry name" value="Homodimeric domain of signal transducing histidine kinase"/>
    <property type="match status" value="1"/>
</dbReference>
<evidence type="ECO:0000256" key="9">
    <source>
        <dbReference type="ARBA" id="ARBA00022840"/>
    </source>
</evidence>
<dbReference type="PANTHER" id="PTHR43711">
    <property type="entry name" value="TWO-COMPONENT HISTIDINE KINASE"/>
    <property type="match status" value="1"/>
</dbReference>
<evidence type="ECO:0000256" key="12">
    <source>
        <dbReference type="ARBA" id="ARBA00023306"/>
    </source>
</evidence>
<keyword evidence="11" id="KW-0472">Membrane</keyword>
<dbReference type="AlphaFoldDB" id="A0A8J7DYX5"/>
<dbReference type="RefSeq" id="WP_194031219.1">
    <property type="nucleotide sequence ID" value="NZ_JADEWZ010000038.1"/>
</dbReference>
<evidence type="ECO:0000256" key="10">
    <source>
        <dbReference type="ARBA" id="ARBA00023012"/>
    </source>
</evidence>
<dbReference type="CDD" id="cd16922">
    <property type="entry name" value="HATPase_EvgS-ArcB-TorS-like"/>
    <property type="match status" value="1"/>
</dbReference>
<evidence type="ECO:0000256" key="1">
    <source>
        <dbReference type="ARBA" id="ARBA00000085"/>
    </source>
</evidence>
<proteinExistence type="inferred from homology"/>
<dbReference type="SUPFAM" id="SSF55781">
    <property type="entry name" value="GAF domain-like"/>
    <property type="match status" value="2"/>
</dbReference>
<protein>
    <recommendedName>
        <fullName evidence="13">Circadian input-output histidine kinase CikA</fullName>
        <ecNumber evidence="4">2.7.13.3</ecNumber>
    </recommendedName>
</protein>
<dbReference type="GO" id="GO:0016020">
    <property type="term" value="C:membrane"/>
    <property type="evidence" value="ECO:0007669"/>
    <property type="project" value="UniProtKB-SubCell"/>
</dbReference>
<dbReference type="Gene3D" id="3.30.450.40">
    <property type="match status" value="2"/>
</dbReference>
<sequence>MSQPQLHSLPPLRLLIVADGTKRCGEITESIENLSSALSYDCVENITQYKFFLSVNAYDGVVFDDPLPQELSLLTALAVLQESGQQIPAIAIAPTPSDRAAIDYLQGQNFSYLPKKALHTLPNLLMYKLSQSFPPISQSFVPTEIESHRNQQATLKHFLQIVGETQEVNRLLQIAANLLQETLKLNACTIALPDAEREMEVRYVSEATPRRERFFEQEPVPPLNRASILPVMPDSLAAIAAVESRQDCSIVTIPLWRDRARLGSICLHDRPEERQWSEGDVNFIKTIATQCAIAIERDRLSQQLQQQQKGQQLFTQIAQILNSRRDAESLLQEIIGSVGEHFAVDRVLLLRLRDDSIGVAKEWRDREKIPSLLNIQLPIAEWQELLTPDRDYPLHRYFHTDNYPEYCAQKQQTRKISEWSQTRSLLSIPICTDDRLVGGLTLQTIARSRTFTSAEIELASTIANQLAIALTALQKDRSLEEEVIARTQHLEAANRAKSELLSTMSHELRTPLTSIIGFARMLQERIYGELNDKQGRYVNAISDSGEHLLSLINDLLDISKIEAKREELYIEAISIEDVCLSSLSILQERAKEQGLELKCEIHPNATVCYADRRRLKQILVNLLSNAIKFTEEGSITLQVEPNGDWLKFSAIDTGIGISEADLHKLFQPFQQVKTHLHRKHKGTGLGLALSRKLAQLHKGELTVTSKIGKGSCFTLHLPIEPDLES</sequence>
<dbReference type="EC" id="2.7.13.3" evidence="4"/>
<evidence type="ECO:0000313" key="15">
    <source>
        <dbReference type="EMBL" id="MBE9118132.1"/>
    </source>
</evidence>
<dbReference type="Gene3D" id="1.10.287.130">
    <property type="match status" value="1"/>
</dbReference>
<dbReference type="InterPro" id="IPR003594">
    <property type="entry name" value="HATPase_dom"/>
</dbReference>
<comment type="caution">
    <text evidence="15">The sequence shown here is derived from an EMBL/GenBank/DDBJ whole genome shotgun (WGS) entry which is preliminary data.</text>
</comment>
<dbReference type="Gene3D" id="3.30.565.10">
    <property type="entry name" value="Histidine kinase-like ATPase, C-terminal domain"/>
    <property type="match status" value="1"/>
</dbReference>
<dbReference type="Pfam" id="PF01590">
    <property type="entry name" value="GAF"/>
    <property type="match status" value="2"/>
</dbReference>
<keyword evidence="16" id="KW-1185">Reference proteome</keyword>
<dbReference type="InterPro" id="IPR004358">
    <property type="entry name" value="Sig_transdc_His_kin-like_C"/>
</dbReference>
<keyword evidence="12" id="KW-0131">Cell cycle</keyword>
<dbReference type="CDD" id="cd00082">
    <property type="entry name" value="HisKA"/>
    <property type="match status" value="1"/>
</dbReference>
<dbReference type="PRINTS" id="PR00344">
    <property type="entry name" value="BCTRLSENSOR"/>
</dbReference>
<evidence type="ECO:0000256" key="5">
    <source>
        <dbReference type="ARBA" id="ARBA00022553"/>
    </source>
</evidence>
<evidence type="ECO:0000256" key="3">
    <source>
        <dbReference type="ARBA" id="ARBA00006402"/>
    </source>
</evidence>
<dbReference type="InterPro" id="IPR005467">
    <property type="entry name" value="His_kinase_dom"/>
</dbReference>
<keyword evidence="6" id="KW-0808">Transferase</keyword>
<evidence type="ECO:0000259" key="14">
    <source>
        <dbReference type="PROSITE" id="PS50109"/>
    </source>
</evidence>
<dbReference type="FunFam" id="1.10.287.130:FF:000038">
    <property type="entry name" value="Sensory transduction histidine kinase"/>
    <property type="match status" value="1"/>
</dbReference>
<evidence type="ECO:0000256" key="7">
    <source>
        <dbReference type="ARBA" id="ARBA00022741"/>
    </source>
</evidence>
<dbReference type="InterPro" id="IPR029016">
    <property type="entry name" value="GAF-like_dom_sf"/>
</dbReference>
<dbReference type="InterPro" id="IPR050736">
    <property type="entry name" value="Sensor_HK_Regulatory"/>
</dbReference>
<comment type="subcellular location">
    <subcellularLocation>
        <location evidence="2">Membrane</location>
    </subcellularLocation>
</comment>
<evidence type="ECO:0000256" key="4">
    <source>
        <dbReference type="ARBA" id="ARBA00012438"/>
    </source>
</evidence>
<dbReference type="PROSITE" id="PS50109">
    <property type="entry name" value="HIS_KIN"/>
    <property type="match status" value="1"/>
</dbReference>
<reference evidence="15" key="1">
    <citation type="submission" date="2020-10" db="EMBL/GenBank/DDBJ databases">
        <authorList>
            <person name="Castelo-Branco R."/>
            <person name="Eusebio N."/>
            <person name="Adriana R."/>
            <person name="Vieira A."/>
            <person name="Brugerolle De Fraissinette N."/>
            <person name="Rezende De Castro R."/>
            <person name="Schneider M.P."/>
            <person name="Vasconcelos V."/>
            <person name="Leao P.N."/>
        </authorList>
    </citation>
    <scope>NUCLEOTIDE SEQUENCE</scope>
    <source>
        <strain evidence="15">LEGE 07157</strain>
    </source>
</reference>
<keyword evidence="10" id="KW-0902">Two-component regulatory system</keyword>
<name>A0A8J7DYX5_9CYAN</name>
<dbReference type="GO" id="GO:0000155">
    <property type="term" value="F:phosphorelay sensor kinase activity"/>
    <property type="evidence" value="ECO:0007669"/>
    <property type="project" value="InterPro"/>
</dbReference>
<dbReference type="InterPro" id="IPR003661">
    <property type="entry name" value="HisK_dim/P_dom"/>
</dbReference>
<dbReference type="GO" id="GO:0005524">
    <property type="term" value="F:ATP binding"/>
    <property type="evidence" value="ECO:0007669"/>
    <property type="project" value="UniProtKB-KW"/>
</dbReference>
<comment type="catalytic activity">
    <reaction evidence="1">
        <text>ATP + protein L-histidine = ADP + protein N-phospho-L-histidine.</text>
        <dbReference type="EC" id="2.7.13.3"/>
    </reaction>
</comment>
<dbReference type="FunFam" id="3.30.565.10:FF:000010">
    <property type="entry name" value="Sensor histidine kinase RcsC"/>
    <property type="match status" value="1"/>
</dbReference>
<dbReference type="SMART" id="SM00387">
    <property type="entry name" value="HATPase_c"/>
    <property type="match status" value="1"/>
</dbReference>
<keyword evidence="5" id="KW-0597">Phosphoprotein</keyword>
<dbReference type="InterPro" id="IPR036097">
    <property type="entry name" value="HisK_dim/P_sf"/>
</dbReference>
<evidence type="ECO:0000256" key="2">
    <source>
        <dbReference type="ARBA" id="ARBA00004370"/>
    </source>
</evidence>
<dbReference type="InterPro" id="IPR036890">
    <property type="entry name" value="HATPase_C_sf"/>
</dbReference>
<keyword evidence="9" id="KW-0067">ATP-binding</keyword>
<evidence type="ECO:0000256" key="13">
    <source>
        <dbReference type="ARBA" id="ARBA00074306"/>
    </source>
</evidence>
<comment type="similarity">
    <text evidence="3">In the N-terminal section; belongs to the phytochrome family.</text>
</comment>
<evidence type="ECO:0000256" key="6">
    <source>
        <dbReference type="ARBA" id="ARBA00022679"/>
    </source>
</evidence>
<dbReference type="Pfam" id="PF02518">
    <property type="entry name" value="HATPase_c"/>
    <property type="match status" value="1"/>
</dbReference>
<dbReference type="SMART" id="SM00065">
    <property type="entry name" value="GAF"/>
    <property type="match status" value="2"/>
</dbReference>
<organism evidence="15 16">
    <name type="scientific">Lusitaniella coriacea LEGE 07157</name>
    <dbReference type="NCBI Taxonomy" id="945747"/>
    <lineage>
        <taxon>Bacteria</taxon>
        <taxon>Bacillati</taxon>
        <taxon>Cyanobacteriota</taxon>
        <taxon>Cyanophyceae</taxon>
        <taxon>Spirulinales</taxon>
        <taxon>Lusitaniellaceae</taxon>
        <taxon>Lusitaniella</taxon>
    </lineage>
</organism>
<evidence type="ECO:0000256" key="11">
    <source>
        <dbReference type="ARBA" id="ARBA00023136"/>
    </source>
</evidence>
<dbReference type="SUPFAM" id="SSF55874">
    <property type="entry name" value="ATPase domain of HSP90 chaperone/DNA topoisomerase II/histidine kinase"/>
    <property type="match status" value="1"/>
</dbReference>
<feature type="domain" description="Histidine kinase" evidence="14">
    <location>
        <begin position="503"/>
        <end position="721"/>
    </location>
</feature>
<accession>A0A8J7DYX5</accession>
<gene>
    <name evidence="15" type="ORF">IQ249_19750</name>
</gene>
<dbReference type="InterPro" id="IPR003018">
    <property type="entry name" value="GAF"/>
</dbReference>